<dbReference type="Gene3D" id="3.20.20.450">
    <property type="entry name" value="EAL domain"/>
    <property type="match status" value="1"/>
</dbReference>
<dbReference type="OrthoDB" id="9813903at2"/>
<dbReference type="InterPro" id="IPR001610">
    <property type="entry name" value="PAC"/>
</dbReference>
<keyword evidence="1" id="KW-0472">Membrane</keyword>
<protein>
    <submittedName>
        <fullName evidence="6">EAL domain-containing protein</fullName>
    </submittedName>
</protein>
<evidence type="ECO:0000313" key="6">
    <source>
        <dbReference type="EMBL" id="RVT54228.1"/>
    </source>
</evidence>
<keyword evidence="1" id="KW-0812">Transmembrane</keyword>
<name>A0A3S2USP9_9BURK</name>
<feature type="domain" description="PAS" evidence="2">
    <location>
        <begin position="426"/>
        <end position="495"/>
    </location>
</feature>
<feature type="domain" description="GGDEF" evidence="5">
    <location>
        <begin position="586"/>
        <end position="724"/>
    </location>
</feature>
<dbReference type="InterPro" id="IPR000014">
    <property type="entry name" value="PAS"/>
</dbReference>
<dbReference type="Gene3D" id="3.30.70.270">
    <property type="match status" value="1"/>
</dbReference>
<dbReference type="SMART" id="SM00052">
    <property type="entry name" value="EAL"/>
    <property type="match status" value="1"/>
</dbReference>
<feature type="domain" description="PAC" evidence="3">
    <location>
        <begin position="502"/>
        <end position="554"/>
    </location>
</feature>
<organism evidence="6 7">
    <name type="scientific">Rubrivivax albus</name>
    <dbReference type="NCBI Taxonomy" id="2499835"/>
    <lineage>
        <taxon>Bacteria</taxon>
        <taxon>Pseudomonadati</taxon>
        <taxon>Pseudomonadota</taxon>
        <taxon>Betaproteobacteria</taxon>
        <taxon>Burkholderiales</taxon>
        <taxon>Sphaerotilaceae</taxon>
        <taxon>Rubrivivax</taxon>
    </lineage>
</organism>
<dbReference type="InterPro" id="IPR000160">
    <property type="entry name" value="GGDEF_dom"/>
</dbReference>
<dbReference type="InterPro" id="IPR013656">
    <property type="entry name" value="PAS_4"/>
</dbReference>
<dbReference type="InterPro" id="IPR052155">
    <property type="entry name" value="Biofilm_reg_signaling"/>
</dbReference>
<dbReference type="Pfam" id="PF08448">
    <property type="entry name" value="PAS_4"/>
    <property type="match status" value="1"/>
</dbReference>
<accession>A0A3S2USP9</accession>
<dbReference type="PROSITE" id="PS50887">
    <property type="entry name" value="GGDEF"/>
    <property type="match status" value="1"/>
</dbReference>
<dbReference type="Proteomes" id="UP000288178">
    <property type="component" value="Unassembled WGS sequence"/>
</dbReference>
<dbReference type="NCBIfam" id="TIGR00254">
    <property type="entry name" value="GGDEF"/>
    <property type="match status" value="1"/>
</dbReference>
<keyword evidence="7" id="KW-1185">Reference proteome</keyword>
<dbReference type="PROSITE" id="PS50883">
    <property type="entry name" value="EAL"/>
    <property type="match status" value="1"/>
</dbReference>
<feature type="domain" description="EAL" evidence="4">
    <location>
        <begin position="733"/>
        <end position="987"/>
    </location>
</feature>
<dbReference type="Pfam" id="PF00990">
    <property type="entry name" value="GGDEF"/>
    <property type="match status" value="1"/>
</dbReference>
<dbReference type="SUPFAM" id="SSF55785">
    <property type="entry name" value="PYP-like sensor domain (PAS domain)"/>
    <property type="match status" value="2"/>
</dbReference>
<dbReference type="CDD" id="cd00130">
    <property type="entry name" value="PAS"/>
    <property type="match status" value="2"/>
</dbReference>
<dbReference type="SMART" id="SM00091">
    <property type="entry name" value="PAS"/>
    <property type="match status" value="1"/>
</dbReference>
<dbReference type="CDD" id="cd01948">
    <property type="entry name" value="EAL"/>
    <property type="match status" value="1"/>
</dbReference>
<evidence type="ECO:0000259" key="2">
    <source>
        <dbReference type="PROSITE" id="PS50112"/>
    </source>
</evidence>
<dbReference type="AlphaFoldDB" id="A0A3S2USP9"/>
<dbReference type="PROSITE" id="PS50112">
    <property type="entry name" value="PAS"/>
    <property type="match status" value="1"/>
</dbReference>
<evidence type="ECO:0000259" key="4">
    <source>
        <dbReference type="PROSITE" id="PS50883"/>
    </source>
</evidence>
<dbReference type="PROSITE" id="PS50113">
    <property type="entry name" value="PAC"/>
    <property type="match status" value="2"/>
</dbReference>
<feature type="transmembrane region" description="Helical" evidence="1">
    <location>
        <begin position="41"/>
        <end position="60"/>
    </location>
</feature>
<dbReference type="SUPFAM" id="SSF55073">
    <property type="entry name" value="Nucleotide cyclase"/>
    <property type="match status" value="1"/>
</dbReference>
<dbReference type="Pfam" id="PF08447">
    <property type="entry name" value="PAS_3"/>
    <property type="match status" value="1"/>
</dbReference>
<feature type="transmembrane region" description="Helical" evidence="1">
    <location>
        <begin position="272"/>
        <end position="294"/>
    </location>
</feature>
<feature type="domain" description="PAC" evidence="3">
    <location>
        <begin position="375"/>
        <end position="429"/>
    </location>
</feature>
<dbReference type="InterPro" id="IPR043128">
    <property type="entry name" value="Rev_trsase/Diguanyl_cyclase"/>
</dbReference>
<evidence type="ECO:0000259" key="3">
    <source>
        <dbReference type="PROSITE" id="PS50113"/>
    </source>
</evidence>
<dbReference type="SMART" id="SM00267">
    <property type="entry name" value="GGDEF"/>
    <property type="match status" value="1"/>
</dbReference>
<gene>
    <name evidence="6" type="ORF">ENE75_05075</name>
</gene>
<dbReference type="InterPro" id="IPR029787">
    <property type="entry name" value="Nucleotide_cyclase"/>
</dbReference>
<proteinExistence type="predicted"/>
<feature type="transmembrane region" description="Helical" evidence="1">
    <location>
        <begin position="92"/>
        <end position="109"/>
    </location>
</feature>
<reference evidence="6 7" key="1">
    <citation type="submission" date="2019-01" db="EMBL/GenBank/DDBJ databases">
        <authorList>
            <person name="Chen W.-M."/>
        </authorList>
    </citation>
    <scope>NUCLEOTIDE SEQUENCE [LARGE SCALE GENOMIC DNA]</scope>
    <source>
        <strain evidence="6 7">ICH-3</strain>
    </source>
</reference>
<dbReference type="Gene3D" id="3.30.450.20">
    <property type="entry name" value="PAS domain"/>
    <property type="match status" value="2"/>
</dbReference>
<evidence type="ECO:0000256" key="1">
    <source>
        <dbReference type="SAM" id="Phobius"/>
    </source>
</evidence>
<feature type="transmembrane region" description="Helical" evidence="1">
    <location>
        <begin position="121"/>
        <end position="139"/>
    </location>
</feature>
<dbReference type="PANTHER" id="PTHR44757:SF2">
    <property type="entry name" value="BIOFILM ARCHITECTURE MAINTENANCE PROTEIN MBAA"/>
    <property type="match status" value="1"/>
</dbReference>
<dbReference type="InterPro" id="IPR000700">
    <property type="entry name" value="PAS-assoc_C"/>
</dbReference>
<evidence type="ECO:0000313" key="7">
    <source>
        <dbReference type="Proteomes" id="UP000288178"/>
    </source>
</evidence>
<feature type="transmembrane region" description="Helical" evidence="1">
    <location>
        <begin position="190"/>
        <end position="210"/>
    </location>
</feature>
<comment type="caution">
    <text evidence="6">The sequence shown here is derived from an EMBL/GenBank/DDBJ whole genome shotgun (WGS) entry which is preliminary data.</text>
</comment>
<dbReference type="InterPro" id="IPR035965">
    <property type="entry name" value="PAS-like_dom_sf"/>
</dbReference>
<feature type="transmembrane region" description="Helical" evidence="1">
    <location>
        <begin position="159"/>
        <end position="178"/>
    </location>
</feature>
<dbReference type="CDD" id="cd01949">
    <property type="entry name" value="GGDEF"/>
    <property type="match status" value="1"/>
</dbReference>
<dbReference type="SMART" id="SM00086">
    <property type="entry name" value="PAC"/>
    <property type="match status" value="2"/>
</dbReference>
<dbReference type="PANTHER" id="PTHR44757">
    <property type="entry name" value="DIGUANYLATE CYCLASE DGCP"/>
    <property type="match status" value="1"/>
</dbReference>
<evidence type="ECO:0000259" key="5">
    <source>
        <dbReference type="PROSITE" id="PS50887"/>
    </source>
</evidence>
<dbReference type="InterPro" id="IPR001633">
    <property type="entry name" value="EAL_dom"/>
</dbReference>
<dbReference type="SUPFAM" id="SSF141868">
    <property type="entry name" value="EAL domain-like"/>
    <property type="match status" value="1"/>
</dbReference>
<dbReference type="InterPro" id="IPR013655">
    <property type="entry name" value="PAS_fold_3"/>
</dbReference>
<keyword evidence="1" id="KW-1133">Transmembrane helix</keyword>
<dbReference type="NCBIfam" id="TIGR00229">
    <property type="entry name" value="sensory_box"/>
    <property type="match status" value="2"/>
</dbReference>
<dbReference type="Pfam" id="PF00563">
    <property type="entry name" value="EAL"/>
    <property type="match status" value="1"/>
</dbReference>
<feature type="transmembrane region" description="Helical" evidence="1">
    <location>
        <begin position="67"/>
        <end position="86"/>
    </location>
</feature>
<dbReference type="EMBL" id="SACT01000001">
    <property type="protein sequence ID" value="RVT54228.1"/>
    <property type="molecule type" value="Genomic_DNA"/>
</dbReference>
<dbReference type="InterPro" id="IPR035919">
    <property type="entry name" value="EAL_sf"/>
</dbReference>
<sequence>MNTLPTFDRLVPGAGRPSLAWWAGSAAALLAAAWFDTYLALPGLSGLPWLGAGVGLAIVLRVRWQGLPLLVGVWALAGVLAGLSPWAVAVQAVGPAGATWAVGEVLRRLGGRADLERARDALVLGAVALLVGGPLMAGVQTAMPAVARTAAEASLLDLLAWPWHALGLLTGSLPAIAVARASRRRTRGAWHLAGGVTLALSAVAAAWLWFGGLSLSIVASAAVAWWPHVLLLGLLLAGTLTLPLLALLGVAAVAAAGTATGTGPFASLSPAGAIAALCGYLGSLMVMLLTARSIGQELRLRERRAVTALGAARLAVAEWHRHRAEEVHLSADWLALTRHRDPVTWTPRAWLDDVHIDDRGRLQEALSEVTLGERDQWQQELRVQSDDGWHWVEVNVVAAERDLAGQPLRLVATMADVSERHEAQERQRLSASLFEHLHEGLLIADADLRVLDANAAYTQILDVTLAELIGRVPSLLQPNPSDPLARQQRAAMWTGLRQHGRWRGELIERRRDGQISTLQATISQVHGPEGDLRYHVLAISDITEQRVARERLERQAHFDELTRLPNRARLSQLLGDAMRAADRDGYLLAVCYLDLDRFKPVNDRHGHEGGDRLLVELAGRLRGALRSRDLWADAAARLGGDEFVLLLRAGSMEEARLAVERVLRVVSQPYVIDPMQEPVQITASLGATVYPIDRSDADTLLRHADHAMYGAKQSGRNGYLFFDPELRRRTEERVMAIGRVQEALDRAEFVLFYQPIVDMRSQRVFGLEALLRWDHPEKGLIAPMQFLPLITNTGLSARVGDWVLSQALEHLAQWRRAGLDLQVNVNISARHLQEPDFVQRLAELLARHPDPLAEHLKLEIVESEAHADLAASSQLLARCRALGVRSALDDFGTGHSTLTHLQRLPVDVLKIDRSFVNHMLDDAQDKALVEGVIGLARTFGCSVVAEGVETPAQARMLLDLGCDSAQGTGIAAPMPAAQVADWVRSYSGLFALAPAGSPRLATGTGPEAPVDSGG</sequence>